<reference evidence="3" key="1">
    <citation type="journal article" date="2019" name="Int. J. Syst. Evol. Microbiol.">
        <title>The Global Catalogue of Microorganisms (GCM) 10K type strain sequencing project: providing services to taxonomists for standard genome sequencing and annotation.</title>
        <authorList>
            <consortium name="The Broad Institute Genomics Platform"/>
            <consortium name="The Broad Institute Genome Sequencing Center for Infectious Disease"/>
            <person name="Wu L."/>
            <person name="Ma J."/>
        </authorList>
    </citation>
    <scope>NUCLEOTIDE SEQUENCE [LARGE SCALE GENOMIC DNA]</scope>
    <source>
        <strain evidence="3">KCTC 32465</strain>
    </source>
</reference>
<gene>
    <name evidence="2" type="ORF">GCM10008927_25100</name>
</gene>
<proteinExistence type="predicted"/>
<sequence>MKLLPYIAFAVAAAPAFAEEKRQMDAHEHGVGQMNIAIEDSKVVIELHAPGADIVGFEYPAESIEDRTKIEAAVAMLAKPLDLFVFPAATGCSVVEATSELEGGEHHDHEDHDDEHGHDDHEHDEDHAHEEGHDENDEHDDHDEHASGHTEFHAEYELNCTNLDASGEIAFDYFKTFPNAKELEIQVISKDGATAVEVERDTPTLALKDLL</sequence>
<dbReference type="InterPro" id="IPR021253">
    <property type="entry name" value="ZrgA-like"/>
</dbReference>
<evidence type="ECO:0000256" key="1">
    <source>
        <dbReference type="SAM" id="MobiDB-lite"/>
    </source>
</evidence>
<dbReference type="Proteomes" id="UP000634455">
    <property type="component" value="Unassembled WGS sequence"/>
</dbReference>
<name>A0ABQ3D5B9_9RHOB</name>
<evidence type="ECO:0000313" key="2">
    <source>
        <dbReference type="EMBL" id="GHA58444.1"/>
    </source>
</evidence>
<dbReference type="Pfam" id="PF10986">
    <property type="entry name" value="ZrgA"/>
    <property type="match status" value="1"/>
</dbReference>
<feature type="region of interest" description="Disordered" evidence="1">
    <location>
        <begin position="101"/>
        <end position="150"/>
    </location>
</feature>
<comment type="caution">
    <text evidence="2">The sequence shown here is derived from an EMBL/GenBank/DDBJ whole genome shotgun (WGS) entry which is preliminary data.</text>
</comment>
<accession>A0ABQ3D5B9</accession>
<protein>
    <recommendedName>
        <fullName evidence="4">DUF2796 domain-containing protein</fullName>
    </recommendedName>
</protein>
<feature type="compositionally biased region" description="Basic and acidic residues" evidence="1">
    <location>
        <begin position="103"/>
        <end position="132"/>
    </location>
</feature>
<evidence type="ECO:0000313" key="3">
    <source>
        <dbReference type="Proteomes" id="UP000634455"/>
    </source>
</evidence>
<organism evidence="2 3">
    <name type="scientific">Paramylibacter ulvae</name>
    <dbReference type="NCBI Taxonomy" id="1651968"/>
    <lineage>
        <taxon>Bacteria</taxon>
        <taxon>Pseudomonadati</taxon>
        <taxon>Pseudomonadota</taxon>
        <taxon>Alphaproteobacteria</taxon>
        <taxon>Rhodobacterales</taxon>
        <taxon>Paracoccaceae</taxon>
        <taxon>Paramylibacter</taxon>
    </lineage>
</organism>
<evidence type="ECO:0008006" key="4">
    <source>
        <dbReference type="Google" id="ProtNLM"/>
    </source>
</evidence>
<dbReference type="EMBL" id="BMZF01000008">
    <property type="protein sequence ID" value="GHA58444.1"/>
    <property type="molecule type" value="Genomic_DNA"/>
</dbReference>
<keyword evidence="3" id="KW-1185">Reference proteome</keyword>